<name>A0A8H7BZB2_9FUNG</name>
<sequence>MRVLYLYLGVLALVLGVGATNMNLFTALSDATPTVYIRYTCNGEEKIASQKLTNPSIAGHLSVDKRISKLDENKFELSLILTAGDKNVRLQQLEFLFDARFSNETMLAEGFQSWSQTREMDKRNSMVPILKPVAWVTQFDLQGDYQFFNYSGQQGFIHSTGYTYFRHPNGELLFLGSTSEDSGYTYFKADFQNNQLSIYKDVFGKVLPAATTLSLNIFITKKDYIELKDIWNEYASYYPRHIDTPSRHLTGWTSWYNTYERVTEKDVVDNLEAFKEHGYPIDVFQIDDGFERAIGDWLDVATEKFPKGMQYLATEIQKAGYLPGLWLAPFAAGFKSKIVKEHPEWLLTNDDGSFLVAGPNWGGFYALDIYNPEVRDYLQHVLDTVIDVWGYRLLKLDFLFATAMIPRQGKSRGEIMWDAVTMIEELTKKRAIILGSGVPLPATWGRFHYCRVSSDASPWWDHFILRLANVRERVATANALVSNLHRWPMSSMFGTDPDVFFIRSDNNKLSKDERYTLCVLNTILGQMTLMSDNVHTYEAKEHQLYASTFPKAEAEISTVVQVMPDIYQLSYTCNQFSYVSLSNISPSPSSVRLPDNGKYYFEKSNVLNGDNVEWYLPGASVLLRAHETRNFLQVSGRFMGSTAHLITGWEFDKWEEKGDQINVSLKSMPKRRSAAVYIQIEPGSTTLPTVYVDDRKVDVVPFDHPTLSIARFTV</sequence>
<dbReference type="OrthoDB" id="5795902at2759"/>
<dbReference type="InterPro" id="IPR002252">
    <property type="entry name" value="Glyco_hydro_36"/>
</dbReference>
<feature type="signal peptide" evidence="5">
    <location>
        <begin position="1"/>
        <end position="19"/>
    </location>
</feature>
<dbReference type="CDD" id="cd14791">
    <property type="entry name" value="GH36"/>
    <property type="match status" value="1"/>
</dbReference>
<keyword evidence="5" id="KW-0732">Signal</keyword>
<evidence type="ECO:0000256" key="2">
    <source>
        <dbReference type="ARBA" id="ARBA00012755"/>
    </source>
</evidence>
<evidence type="ECO:0000313" key="6">
    <source>
        <dbReference type="EMBL" id="KAF7728810.1"/>
    </source>
</evidence>
<evidence type="ECO:0000256" key="1">
    <source>
        <dbReference type="ARBA" id="ARBA00001255"/>
    </source>
</evidence>
<dbReference type="SUPFAM" id="SSF51445">
    <property type="entry name" value="(Trans)glycosidases"/>
    <property type="match status" value="1"/>
</dbReference>
<keyword evidence="3" id="KW-0378">Hydrolase</keyword>
<evidence type="ECO:0000256" key="5">
    <source>
        <dbReference type="SAM" id="SignalP"/>
    </source>
</evidence>
<reference evidence="6" key="1">
    <citation type="submission" date="2020-01" db="EMBL/GenBank/DDBJ databases">
        <title>Genome Sequencing of Three Apophysomyces-Like Fungal Strains Confirms a Novel Fungal Genus in the Mucoromycota with divergent Burkholderia-like Endosymbiotic Bacteria.</title>
        <authorList>
            <person name="Stajich J.E."/>
            <person name="Macias A.M."/>
            <person name="Carter-House D."/>
            <person name="Lovett B."/>
            <person name="Kasson L.R."/>
            <person name="Berry K."/>
            <person name="Grigoriev I."/>
            <person name="Chang Y."/>
            <person name="Spatafora J."/>
            <person name="Kasson M.T."/>
        </authorList>
    </citation>
    <scope>NUCLEOTIDE SEQUENCE</scope>
    <source>
        <strain evidence="6">NRRL A-21654</strain>
    </source>
</reference>
<keyword evidence="4" id="KW-0326">Glycosidase</keyword>
<dbReference type="PANTHER" id="PTHR43053">
    <property type="entry name" value="GLYCOSIDASE FAMILY 31"/>
    <property type="match status" value="1"/>
</dbReference>
<accession>A0A8H7BZB2</accession>
<evidence type="ECO:0000313" key="7">
    <source>
        <dbReference type="Proteomes" id="UP000605846"/>
    </source>
</evidence>
<proteinExistence type="predicted"/>
<dbReference type="Proteomes" id="UP000605846">
    <property type="component" value="Unassembled WGS sequence"/>
</dbReference>
<dbReference type="Gene3D" id="3.20.20.70">
    <property type="entry name" value="Aldolase class I"/>
    <property type="match status" value="1"/>
</dbReference>
<feature type="chain" id="PRO_5034396246" description="alpha-galactosidase" evidence="5">
    <location>
        <begin position="20"/>
        <end position="714"/>
    </location>
</feature>
<dbReference type="InterPro" id="IPR017853">
    <property type="entry name" value="GH"/>
</dbReference>
<dbReference type="AlphaFoldDB" id="A0A8H7BZB2"/>
<dbReference type="PANTHER" id="PTHR43053:SF3">
    <property type="entry name" value="ALPHA-GALACTOSIDASE C-RELATED"/>
    <property type="match status" value="1"/>
</dbReference>
<protein>
    <recommendedName>
        <fullName evidence="2">alpha-galactosidase</fullName>
        <ecNumber evidence="2">3.2.1.22</ecNumber>
    </recommendedName>
</protein>
<dbReference type="GO" id="GO:0016052">
    <property type="term" value="P:carbohydrate catabolic process"/>
    <property type="evidence" value="ECO:0007669"/>
    <property type="project" value="InterPro"/>
</dbReference>
<evidence type="ECO:0000256" key="3">
    <source>
        <dbReference type="ARBA" id="ARBA00022801"/>
    </source>
</evidence>
<evidence type="ECO:0000256" key="4">
    <source>
        <dbReference type="ARBA" id="ARBA00023295"/>
    </source>
</evidence>
<dbReference type="InterPro" id="IPR050985">
    <property type="entry name" value="Alpha-glycosidase_related"/>
</dbReference>
<dbReference type="EMBL" id="JABAYA010000031">
    <property type="protein sequence ID" value="KAF7728810.1"/>
    <property type="molecule type" value="Genomic_DNA"/>
</dbReference>
<gene>
    <name evidence="6" type="ORF">EC973_005436</name>
</gene>
<comment type="caution">
    <text evidence="6">The sequence shown here is derived from an EMBL/GenBank/DDBJ whole genome shotgun (WGS) entry which is preliminary data.</text>
</comment>
<organism evidence="6 7">
    <name type="scientific">Apophysomyces ossiformis</name>
    <dbReference type="NCBI Taxonomy" id="679940"/>
    <lineage>
        <taxon>Eukaryota</taxon>
        <taxon>Fungi</taxon>
        <taxon>Fungi incertae sedis</taxon>
        <taxon>Mucoromycota</taxon>
        <taxon>Mucoromycotina</taxon>
        <taxon>Mucoromycetes</taxon>
        <taxon>Mucorales</taxon>
        <taxon>Mucorineae</taxon>
        <taxon>Mucoraceae</taxon>
        <taxon>Apophysomyces</taxon>
    </lineage>
</organism>
<dbReference type="GO" id="GO:0004557">
    <property type="term" value="F:alpha-galactosidase activity"/>
    <property type="evidence" value="ECO:0007669"/>
    <property type="project" value="UniProtKB-EC"/>
</dbReference>
<dbReference type="InterPro" id="IPR013785">
    <property type="entry name" value="Aldolase_TIM"/>
</dbReference>
<dbReference type="EC" id="3.2.1.22" evidence="2"/>
<dbReference type="Pfam" id="PF02065">
    <property type="entry name" value="Melibiase"/>
    <property type="match status" value="1"/>
</dbReference>
<keyword evidence="7" id="KW-1185">Reference proteome</keyword>
<comment type="catalytic activity">
    <reaction evidence="1">
        <text>Hydrolysis of terminal, non-reducing alpha-D-galactose residues in alpha-D-galactosides, including galactose oligosaccharides, galactomannans and galactolipids.</text>
        <dbReference type="EC" id="3.2.1.22"/>
    </reaction>
</comment>